<accession>A0A229Z3S6</accession>
<organism evidence="3 4">
    <name type="scientific">Aspergillus turcosus</name>
    <dbReference type="NCBI Taxonomy" id="1245748"/>
    <lineage>
        <taxon>Eukaryota</taxon>
        <taxon>Fungi</taxon>
        <taxon>Dikarya</taxon>
        <taxon>Ascomycota</taxon>
        <taxon>Pezizomycotina</taxon>
        <taxon>Eurotiomycetes</taxon>
        <taxon>Eurotiomycetidae</taxon>
        <taxon>Eurotiales</taxon>
        <taxon>Aspergillaceae</taxon>
        <taxon>Aspergillus</taxon>
        <taxon>Aspergillus subgen. Fumigati</taxon>
    </lineage>
</organism>
<dbReference type="EMBL" id="NIDN02000005">
    <property type="protein sequence ID" value="RLM01408.1"/>
    <property type="molecule type" value="Genomic_DNA"/>
</dbReference>
<keyword evidence="2" id="KW-1133">Transmembrane helix</keyword>
<dbReference type="Proteomes" id="UP000215289">
    <property type="component" value="Unassembled WGS sequence"/>
</dbReference>
<feature type="transmembrane region" description="Helical" evidence="2">
    <location>
        <begin position="12"/>
        <end position="31"/>
    </location>
</feature>
<name>A0A229Z3S6_9EURO</name>
<evidence type="ECO:0000256" key="2">
    <source>
        <dbReference type="SAM" id="Phobius"/>
    </source>
</evidence>
<evidence type="ECO:0000313" key="4">
    <source>
        <dbReference type="Proteomes" id="UP000215289"/>
    </source>
</evidence>
<feature type="region of interest" description="Disordered" evidence="1">
    <location>
        <begin position="55"/>
        <end position="79"/>
    </location>
</feature>
<keyword evidence="2" id="KW-0812">Transmembrane</keyword>
<dbReference type="AlphaFoldDB" id="A0A229Z3S6"/>
<protein>
    <submittedName>
        <fullName evidence="3">Uncharacterized protein</fullName>
    </submittedName>
</protein>
<evidence type="ECO:0000313" key="3">
    <source>
        <dbReference type="EMBL" id="RLM01408.1"/>
    </source>
</evidence>
<keyword evidence="4" id="KW-1185">Reference proteome</keyword>
<proteinExistence type="predicted"/>
<dbReference type="OrthoDB" id="4499765at2759"/>
<sequence>MNETTSLILKAVVIPLSFLILILSILAIFILKCRRDRKKDERENLNYSFAAYEQWQSPPQPDNQQWQATQHPHNQWPMNQYPTATAQMEKPVPVAYPMHYQGQLDSRGQA</sequence>
<comment type="caution">
    <text evidence="3">The sequence shown here is derived from an EMBL/GenBank/DDBJ whole genome shotgun (WGS) entry which is preliminary data.</text>
</comment>
<evidence type="ECO:0000256" key="1">
    <source>
        <dbReference type="SAM" id="MobiDB-lite"/>
    </source>
</evidence>
<reference evidence="3 4" key="1">
    <citation type="submission" date="2018-08" db="EMBL/GenBank/DDBJ databases">
        <title>Draft genome sequences of two Aspergillus turcosus clinical strains isolated from bronchoalveolar lavage fluid: one azole-susceptible and the other azole-resistant.</title>
        <authorList>
            <person name="Parent-Michaud M."/>
            <person name="Dufresne P.J."/>
            <person name="Fournier E."/>
            <person name="Martineau C."/>
            <person name="Moreira S."/>
            <person name="Perkins V."/>
            <person name="De Repentigny L."/>
            <person name="Dufresne S.F."/>
        </authorList>
    </citation>
    <scope>NUCLEOTIDE SEQUENCE [LARGE SCALE GENOMIC DNA]</scope>
    <source>
        <strain evidence="3">HMR AF 1038</strain>
    </source>
</reference>
<keyword evidence="2" id="KW-0472">Membrane</keyword>
<gene>
    <name evidence="3" type="ORF">CFD26_107366</name>
</gene>